<gene>
    <name evidence="10" type="ORF">GEV47_05645</name>
</gene>
<evidence type="ECO:0000313" key="11">
    <source>
        <dbReference type="Proteomes" id="UP000451565"/>
    </source>
</evidence>
<dbReference type="InterPro" id="IPR029044">
    <property type="entry name" value="Nucleotide-diphossugar_trans"/>
</dbReference>
<dbReference type="Pfam" id="PF08437">
    <property type="entry name" value="Glyco_transf_8C"/>
    <property type="match status" value="1"/>
</dbReference>
<keyword evidence="5 10" id="KW-0808">Transferase</keyword>
<dbReference type="CDD" id="cd04194">
    <property type="entry name" value="GT8_A4GalT_like"/>
    <property type="match status" value="1"/>
</dbReference>
<evidence type="ECO:0000256" key="5">
    <source>
        <dbReference type="ARBA" id="ARBA00022679"/>
    </source>
</evidence>
<dbReference type="AlphaFoldDB" id="A0A843YL75"/>
<dbReference type="RefSeq" id="WP_153233677.1">
    <property type="nucleotide sequence ID" value="NZ_WINI01000001.1"/>
</dbReference>
<dbReference type="InterPro" id="IPR002495">
    <property type="entry name" value="Glyco_trans_8"/>
</dbReference>
<organism evidence="10 11">
    <name type="scientific">Glaciimonas soli</name>
    <dbReference type="NCBI Taxonomy" id="2590999"/>
    <lineage>
        <taxon>Bacteria</taxon>
        <taxon>Pseudomonadati</taxon>
        <taxon>Pseudomonadota</taxon>
        <taxon>Betaproteobacteria</taxon>
        <taxon>Burkholderiales</taxon>
        <taxon>Oxalobacteraceae</taxon>
        <taxon>Glaciimonas</taxon>
    </lineage>
</organism>
<dbReference type="SUPFAM" id="SSF53448">
    <property type="entry name" value="Nucleotide-diphospho-sugar transferases"/>
    <property type="match status" value="1"/>
</dbReference>
<evidence type="ECO:0000256" key="4">
    <source>
        <dbReference type="ARBA" id="ARBA00022676"/>
    </source>
</evidence>
<evidence type="ECO:0000256" key="6">
    <source>
        <dbReference type="ARBA" id="ARBA00022723"/>
    </source>
</evidence>
<keyword evidence="11" id="KW-1185">Reference proteome</keyword>
<sequence length="310" mass="35422">MSSPVLHVAFGADGDYFLGMGVAIVSVLENNRNVSFIFHVFTPAMTEENQRKLREIEATYQTVIDVKIIDPSIFNEFADFPSIGQYSPSIFTRLVIPAALQGVTDKVLYLDADIICQGSIEGLQSIDIDDCILAAVAEAGDIVGEQIEQLHLQHGHYFNSGVLYINVKNWIANDVWQESVKTILASEKKFCFPDQDALNIVLDGQVKFLPSIYNLMYDLFFETKTDRRIAQEVVCIHFVGRLKPWHTWCCNSANQVFLKYKALSPWADAPLYPPKNYKEMRMYAQGLNKTGHQLQSLKWSLRYLWNKYFR</sequence>
<name>A0A843YL75_9BURK</name>
<accession>A0A843YL75</accession>
<evidence type="ECO:0000256" key="7">
    <source>
        <dbReference type="ARBA" id="ARBA00022842"/>
    </source>
</evidence>
<evidence type="ECO:0000256" key="3">
    <source>
        <dbReference type="ARBA" id="ARBA00006351"/>
    </source>
</evidence>
<keyword evidence="6" id="KW-0479">Metal-binding</keyword>
<comment type="pathway">
    <text evidence="2">Bacterial outer membrane biogenesis; LPS core biosynthesis.</text>
</comment>
<comment type="cofactor">
    <cofactor evidence="1">
        <name>Mg(2+)</name>
        <dbReference type="ChEBI" id="CHEBI:18420"/>
    </cofactor>
</comment>
<dbReference type="PANTHER" id="PTHR13778">
    <property type="entry name" value="GLYCOSYLTRANSFERASE 8 DOMAIN-CONTAINING PROTEIN"/>
    <property type="match status" value="1"/>
</dbReference>
<dbReference type="EMBL" id="WINI01000001">
    <property type="protein sequence ID" value="MQR00165.1"/>
    <property type="molecule type" value="Genomic_DNA"/>
</dbReference>
<feature type="domain" description="Glycosyl transferase family 8 C-terminal" evidence="9">
    <location>
        <begin position="255"/>
        <end position="307"/>
    </location>
</feature>
<dbReference type="Proteomes" id="UP000451565">
    <property type="component" value="Unassembled WGS sequence"/>
</dbReference>
<keyword evidence="4" id="KW-0328">Glycosyltransferase</keyword>
<dbReference type="InterPro" id="IPR013645">
    <property type="entry name" value="Glyco_transf_8N"/>
</dbReference>
<dbReference type="Pfam" id="PF01501">
    <property type="entry name" value="Glyco_transf_8"/>
    <property type="match status" value="1"/>
</dbReference>
<protein>
    <submittedName>
        <fullName evidence="10">UDP-glucose--(Glucosyl) LPS alpha 1,3-glucosyltransferase WaaO</fullName>
    </submittedName>
</protein>
<evidence type="ECO:0000256" key="2">
    <source>
        <dbReference type="ARBA" id="ARBA00004713"/>
    </source>
</evidence>
<evidence type="ECO:0000256" key="1">
    <source>
        <dbReference type="ARBA" id="ARBA00001946"/>
    </source>
</evidence>
<evidence type="ECO:0000259" key="9">
    <source>
        <dbReference type="Pfam" id="PF08437"/>
    </source>
</evidence>
<dbReference type="PANTHER" id="PTHR13778:SF47">
    <property type="entry name" value="LIPOPOLYSACCHARIDE 1,3-GALACTOSYLTRANSFERASE"/>
    <property type="match status" value="1"/>
</dbReference>
<evidence type="ECO:0000256" key="8">
    <source>
        <dbReference type="ARBA" id="ARBA00022985"/>
    </source>
</evidence>
<dbReference type="GO" id="GO:0046872">
    <property type="term" value="F:metal ion binding"/>
    <property type="evidence" value="ECO:0007669"/>
    <property type="project" value="UniProtKB-KW"/>
</dbReference>
<dbReference type="InterPro" id="IPR050748">
    <property type="entry name" value="Glycosyltrans_8_dom-fam"/>
</dbReference>
<dbReference type="GO" id="GO:0008918">
    <property type="term" value="F:lipopolysaccharide 3-alpha-galactosyltransferase activity"/>
    <property type="evidence" value="ECO:0007669"/>
    <property type="project" value="InterPro"/>
</dbReference>
<proteinExistence type="inferred from homology"/>
<dbReference type="OrthoDB" id="5672604at2"/>
<evidence type="ECO:0000313" key="10">
    <source>
        <dbReference type="EMBL" id="MQR00165.1"/>
    </source>
</evidence>
<comment type="similarity">
    <text evidence="3">Belongs to the glycosyltransferase 8 family.</text>
</comment>
<comment type="caution">
    <text evidence="10">The sequence shown here is derived from an EMBL/GenBank/DDBJ whole genome shotgun (WGS) entry which is preliminary data.</text>
</comment>
<reference evidence="10 11" key="1">
    <citation type="submission" date="2019-10" db="EMBL/GenBank/DDBJ databases">
        <title>Glaciimonas soli sp. nov., a psychrophilic bacterium isolated from the forest soil of a high elevation mountain in Taiwan.</title>
        <authorList>
            <person name="Wang L.-T."/>
            <person name="Shieh W.Y."/>
        </authorList>
    </citation>
    <scope>NUCLEOTIDE SEQUENCE [LARGE SCALE GENOMIC DNA]</scope>
    <source>
        <strain evidence="10 11">GS1</strain>
    </source>
</reference>
<dbReference type="Gene3D" id="3.90.550.10">
    <property type="entry name" value="Spore Coat Polysaccharide Biosynthesis Protein SpsA, Chain A"/>
    <property type="match status" value="1"/>
</dbReference>
<keyword evidence="8" id="KW-0448">Lipopolysaccharide biosynthesis</keyword>
<keyword evidence="7" id="KW-0460">Magnesium</keyword>